<reference evidence="1 2" key="1">
    <citation type="journal article" date="2022" name="Plant J.">
        <title>Chromosome-level genome of Camellia lanceoleosa provides a valuable resource for understanding genome evolution and self-incompatibility.</title>
        <authorList>
            <person name="Gong W."/>
            <person name="Xiao S."/>
            <person name="Wang L."/>
            <person name="Liao Z."/>
            <person name="Chang Y."/>
            <person name="Mo W."/>
            <person name="Hu G."/>
            <person name="Li W."/>
            <person name="Zhao G."/>
            <person name="Zhu H."/>
            <person name="Hu X."/>
            <person name="Ji K."/>
            <person name="Xiang X."/>
            <person name="Song Q."/>
            <person name="Yuan D."/>
            <person name="Jin S."/>
            <person name="Zhang L."/>
        </authorList>
    </citation>
    <scope>NUCLEOTIDE SEQUENCE [LARGE SCALE GENOMIC DNA]</scope>
    <source>
        <strain evidence="1">SQ_2022a</strain>
    </source>
</reference>
<keyword evidence="2" id="KW-1185">Reference proteome</keyword>
<evidence type="ECO:0000313" key="1">
    <source>
        <dbReference type="EMBL" id="KAI7988456.1"/>
    </source>
</evidence>
<protein>
    <submittedName>
        <fullName evidence="1">Peptidyl-prolyl cis-trans isomerase FKBP62</fullName>
    </submittedName>
</protein>
<keyword evidence="1" id="KW-0413">Isomerase</keyword>
<accession>A0ACC0FKJ4</accession>
<sequence>MRRDEDLVVATQCLAINEDVATEEGKDDAMEICKRTKRMSIEIGPMIMESAFGGWPSNYASPLAAKFSPYSPTGYGRQGRLTFVQCLHGSFVIDPLTDGFGEKGKPASVVGNIFLCAFAVKLIGKLEDGTIFLKKGHDNDEELFEFKTDEEQVIEGLDIAVMTMKKGEIALLTVAPKYAFGSSESHQELAVVPPNSYVMYSAGGCCRWMLLSL</sequence>
<dbReference type="Proteomes" id="UP001060215">
    <property type="component" value="Chromosome 14"/>
</dbReference>
<name>A0ACC0FKJ4_9ERIC</name>
<evidence type="ECO:0000313" key="2">
    <source>
        <dbReference type="Proteomes" id="UP001060215"/>
    </source>
</evidence>
<dbReference type="EMBL" id="CM045771">
    <property type="protein sequence ID" value="KAI7988456.1"/>
    <property type="molecule type" value="Genomic_DNA"/>
</dbReference>
<proteinExistence type="predicted"/>
<comment type="caution">
    <text evidence="1">The sequence shown here is derived from an EMBL/GenBank/DDBJ whole genome shotgun (WGS) entry which is preliminary data.</text>
</comment>
<organism evidence="1 2">
    <name type="scientific">Camellia lanceoleosa</name>
    <dbReference type="NCBI Taxonomy" id="1840588"/>
    <lineage>
        <taxon>Eukaryota</taxon>
        <taxon>Viridiplantae</taxon>
        <taxon>Streptophyta</taxon>
        <taxon>Embryophyta</taxon>
        <taxon>Tracheophyta</taxon>
        <taxon>Spermatophyta</taxon>
        <taxon>Magnoliopsida</taxon>
        <taxon>eudicotyledons</taxon>
        <taxon>Gunneridae</taxon>
        <taxon>Pentapetalae</taxon>
        <taxon>asterids</taxon>
        <taxon>Ericales</taxon>
        <taxon>Theaceae</taxon>
        <taxon>Camellia</taxon>
    </lineage>
</organism>
<gene>
    <name evidence="1" type="ORF">LOK49_LG13G00133</name>
</gene>